<comment type="caution">
    <text evidence="2">The sequence shown here is derived from an EMBL/GenBank/DDBJ whole genome shotgun (WGS) entry which is preliminary data.</text>
</comment>
<reference evidence="2 3" key="1">
    <citation type="submission" date="2017-07" db="EMBL/GenBank/DDBJ databases">
        <title>Draft whole genome sequences of clinical Proprionibacteriaceae strains.</title>
        <authorList>
            <person name="Bernier A.-M."/>
            <person name="Bernard K."/>
            <person name="Domingo M.-C."/>
        </authorList>
    </citation>
    <scope>NUCLEOTIDE SEQUENCE [LARGE SCALE GENOMIC DNA]</scope>
    <source>
        <strain evidence="2 3">NML 030167</strain>
    </source>
</reference>
<dbReference type="RefSeq" id="WP_094401069.1">
    <property type="nucleotide sequence ID" value="NZ_NMVL01000011.1"/>
</dbReference>
<evidence type="ECO:0000313" key="2">
    <source>
        <dbReference type="EMBL" id="OYO14274.1"/>
    </source>
</evidence>
<dbReference type="Proteomes" id="UP000215896">
    <property type="component" value="Unassembled WGS sequence"/>
</dbReference>
<evidence type="ECO:0000256" key="1">
    <source>
        <dbReference type="SAM" id="Phobius"/>
    </source>
</evidence>
<protein>
    <submittedName>
        <fullName evidence="2">Uncharacterized protein</fullName>
    </submittedName>
</protein>
<evidence type="ECO:0000313" key="3">
    <source>
        <dbReference type="Proteomes" id="UP000215896"/>
    </source>
</evidence>
<accession>A0A255GMQ3</accession>
<proteinExistence type="predicted"/>
<gene>
    <name evidence="2" type="ORF">CGZ94_06495</name>
</gene>
<keyword evidence="1" id="KW-1133">Transmembrane helix</keyword>
<feature type="transmembrane region" description="Helical" evidence="1">
    <location>
        <begin position="59"/>
        <end position="81"/>
    </location>
</feature>
<organism evidence="2 3">
    <name type="scientific">Enemella evansiae</name>
    <dbReference type="NCBI Taxonomy" id="2016499"/>
    <lineage>
        <taxon>Bacteria</taxon>
        <taxon>Bacillati</taxon>
        <taxon>Actinomycetota</taxon>
        <taxon>Actinomycetes</taxon>
        <taxon>Propionibacteriales</taxon>
        <taxon>Propionibacteriaceae</taxon>
        <taxon>Enemella</taxon>
    </lineage>
</organism>
<dbReference type="EMBL" id="NMVO01000012">
    <property type="protein sequence ID" value="OYO14274.1"/>
    <property type="molecule type" value="Genomic_DNA"/>
</dbReference>
<feature type="transmembrane region" description="Helical" evidence="1">
    <location>
        <begin position="20"/>
        <end position="47"/>
    </location>
</feature>
<keyword evidence="3" id="KW-1185">Reference proteome</keyword>
<sequence>MSRPTESSVRGRPKSYLRLAGVVLWVLLAIAAFFVNQLLAIGLLVMLLGMVHRSLRIPLLVLGVVCVMGGVLMLVGVFGGAPA</sequence>
<name>A0A255GMQ3_9ACTN</name>
<keyword evidence="1" id="KW-0812">Transmembrane</keyword>
<dbReference type="AlphaFoldDB" id="A0A255GMQ3"/>
<keyword evidence="1" id="KW-0472">Membrane</keyword>